<dbReference type="Pfam" id="PF07859">
    <property type="entry name" value="Abhydrolase_3"/>
    <property type="match status" value="1"/>
</dbReference>
<dbReference type="PANTHER" id="PTHR48081:SF3">
    <property type="entry name" value="ALPHA_BETA HYDROLASE FOLD-3 DOMAIN-CONTAINING PROTEIN"/>
    <property type="match status" value="1"/>
</dbReference>
<organism evidence="3 4">
    <name type="scientific">Polyplosphaeria fusca</name>
    <dbReference type="NCBI Taxonomy" id="682080"/>
    <lineage>
        <taxon>Eukaryota</taxon>
        <taxon>Fungi</taxon>
        <taxon>Dikarya</taxon>
        <taxon>Ascomycota</taxon>
        <taxon>Pezizomycotina</taxon>
        <taxon>Dothideomycetes</taxon>
        <taxon>Pleosporomycetidae</taxon>
        <taxon>Pleosporales</taxon>
        <taxon>Tetraplosphaeriaceae</taxon>
        <taxon>Polyplosphaeria</taxon>
    </lineage>
</organism>
<dbReference type="PANTHER" id="PTHR48081">
    <property type="entry name" value="AB HYDROLASE SUPERFAMILY PROTEIN C4A8.06C"/>
    <property type="match status" value="1"/>
</dbReference>
<reference evidence="3" key="1">
    <citation type="journal article" date="2020" name="Stud. Mycol.">
        <title>101 Dothideomycetes genomes: a test case for predicting lifestyles and emergence of pathogens.</title>
        <authorList>
            <person name="Haridas S."/>
            <person name="Albert R."/>
            <person name="Binder M."/>
            <person name="Bloem J."/>
            <person name="Labutti K."/>
            <person name="Salamov A."/>
            <person name="Andreopoulos B."/>
            <person name="Baker S."/>
            <person name="Barry K."/>
            <person name="Bills G."/>
            <person name="Bluhm B."/>
            <person name="Cannon C."/>
            <person name="Castanera R."/>
            <person name="Culley D."/>
            <person name="Daum C."/>
            <person name="Ezra D."/>
            <person name="Gonzalez J."/>
            <person name="Henrissat B."/>
            <person name="Kuo A."/>
            <person name="Liang C."/>
            <person name="Lipzen A."/>
            <person name="Lutzoni F."/>
            <person name="Magnuson J."/>
            <person name="Mondo S."/>
            <person name="Nolan M."/>
            <person name="Ohm R."/>
            <person name="Pangilinan J."/>
            <person name="Park H.-J."/>
            <person name="Ramirez L."/>
            <person name="Alfaro M."/>
            <person name="Sun H."/>
            <person name="Tritt A."/>
            <person name="Yoshinaga Y."/>
            <person name="Zwiers L.-H."/>
            <person name="Turgeon B."/>
            <person name="Goodwin S."/>
            <person name="Spatafora J."/>
            <person name="Crous P."/>
            <person name="Grigoriev I."/>
        </authorList>
    </citation>
    <scope>NUCLEOTIDE SEQUENCE</scope>
    <source>
        <strain evidence="3">CBS 125425</strain>
    </source>
</reference>
<dbReference type="Gene3D" id="3.40.50.1820">
    <property type="entry name" value="alpha/beta hydrolase"/>
    <property type="match status" value="1"/>
</dbReference>
<dbReference type="Proteomes" id="UP000799444">
    <property type="component" value="Unassembled WGS sequence"/>
</dbReference>
<gene>
    <name evidence="3" type="ORF">EJ04DRAFT_549773</name>
</gene>
<dbReference type="SUPFAM" id="SSF53474">
    <property type="entry name" value="alpha/beta-Hydrolases"/>
    <property type="match status" value="1"/>
</dbReference>
<name>A0A9P4R5L7_9PLEO</name>
<dbReference type="InterPro" id="IPR050300">
    <property type="entry name" value="GDXG_lipolytic_enzyme"/>
</dbReference>
<proteinExistence type="predicted"/>
<evidence type="ECO:0000259" key="2">
    <source>
        <dbReference type="Pfam" id="PF07859"/>
    </source>
</evidence>
<sequence>MPLTSDLTLDTTKFDHSKTDPQIEEFNKKLIQIWKDGPRWYEVGAAEYRKLRWEGKTPLPKPLVLPEGVNMTIPSRDSGREIPCRYFKPAGGVTKGIHMHIHGGGWVLQSEAYQDPYLKYMADNYEVTVFSVGYRLAPEDPWPAGAEDCYDAAEWLIKNGKEQFGGELMFTGGESAGGHLAALVALYLHDKVPSFAFKGLLLHFGCYDLSGFLPHVVNHERALVIDRDVMQSYIDVLLPNTSPTQRRDPSISPFFADFRGKKLPPALFVCGSEDPLLDDTIFMGAKWQMWGNEAIVKIYRGAPHGFIAFAQDSIPSVMEGLKDTVTFVKEKMDA</sequence>
<feature type="domain" description="Alpha/beta hydrolase fold-3" evidence="2">
    <location>
        <begin position="99"/>
        <end position="307"/>
    </location>
</feature>
<dbReference type="OrthoDB" id="408631at2759"/>
<dbReference type="AlphaFoldDB" id="A0A9P4R5L7"/>
<protein>
    <submittedName>
        <fullName evidence="3">Alpha/beta-hydrolase</fullName>
    </submittedName>
</protein>
<accession>A0A9P4R5L7</accession>
<keyword evidence="1" id="KW-0378">Hydrolase</keyword>
<dbReference type="GO" id="GO:0016787">
    <property type="term" value="F:hydrolase activity"/>
    <property type="evidence" value="ECO:0007669"/>
    <property type="project" value="UniProtKB-KW"/>
</dbReference>
<dbReference type="EMBL" id="ML996108">
    <property type="protein sequence ID" value="KAF2738545.1"/>
    <property type="molecule type" value="Genomic_DNA"/>
</dbReference>
<comment type="caution">
    <text evidence="3">The sequence shown here is derived from an EMBL/GenBank/DDBJ whole genome shotgun (WGS) entry which is preliminary data.</text>
</comment>
<dbReference type="InterPro" id="IPR029058">
    <property type="entry name" value="AB_hydrolase_fold"/>
</dbReference>
<evidence type="ECO:0000313" key="4">
    <source>
        <dbReference type="Proteomes" id="UP000799444"/>
    </source>
</evidence>
<evidence type="ECO:0000313" key="3">
    <source>
        <dbReference type="EMBL" id="KAF2738545.1"/>
    </source>
</evidence>
<dbReference type="InterPro" id="IPR013094">
    <property type="entry name" value="AB_hydrolase_3"/>
</dbReference>
<evidence type="ECO:0000256" key="1">
    <source>
        <dbReference type="ARBA" id="ARBA00022801"/>
    </source>
</evidence>
<keyword evidence="4" id="KW-1185">Reference proteome</keyword>